<accession>A0ACB5TBC0</accession>
<sequence>MINNKIRKLDVMLNGKIPKSLFVSTTPNKTFPYENPTNKSEKGMLHRAYDYDDAFVLLLRNKTSWNSDSDGDDCDSGSADYHKRLGGMGDLVGDDFVNLAAQLLDCAHKSGIDLDGYADELDPIRW</sequence>
<comment type="caution">
    <text evidence="1">The sequence shown here is derived from an EMBL/GenBank/DDBJ whole genome shotgun (WGS) entry which is preliminary data.</text>
</comment>
<reference evidence="1" key="1">
    <citation type="submission" date="2023-04" db="EMBL/GenBank/DDBJ databases">
        <title>Ambrosiozyma monospora NBRC 10751.</title>
        <authorList>
            <person name="Ichikawa N."/>
            <person name="Sato H."/>
            <person name="Tonouchi N."/>
        </authorList>
    </citation>
    <scope>NUCLEOTIDE SEQUENCE</scope>
    <source>
        <strain evidence="1">NBRC 10751</strain>
    </source>
</reference>
<dbReference type="EMBL" id="BSXS01006094">
    <property type="protein sequence ID" value="GME85079.1"/>
    <property type="molecule type" value="Genomic_DNA"/>
</dbReference>
<evidence type="ECO:0000313" key="2">
    <source>
        <dbReference type="Proteomes" id="UP001165064"/>
    </source>
</evidence>
<proteinExistence type="predicted"/>
<name>A0ACB5TBC0_AMBMO</name>
<dbReference type="Proteomes" id="UP001165064">
    <property type="component" value="Unassembled WGS sequence"/>
</dbReference>
<protein>
    <submittedName>
        <fullName evidence="1">Unnamed protein product</fullName>
    </submittedName>
</protein>
<evidence type="ECO:0000313" key="1">
    <source>
        <dbReference type="EMBL" id="GME85079.1"/>
    </source>
</evidence>
<organism evidence="1 2">
    <name type="scientific">Ambrosiozyma monospora</name>
    <name type="common">Yeast</name>
    <name type="synonym">Endomycopsis monosporus</name>
    <dbReference type="NCBI Taxonomy" id="43982"/>
    <lineage>
        <taxon>Eukaryota</taxon>
        <taxon>Fungi</taxon>
        <taxon>Dikarya</taxon>
        <taxon>Ascomycota</taxon>
        <taxon>Saccharomycotina</taxon>
        <taxon>Pichiomycetes</taxon>
        <taxon>Pichiales</taxon>
        <taxon>Pichiaceae</taxon>
        <taxon>Ambrosiozyma</taxon>
    </lineage>
</organism>
<keyword evidence="2" id="KW-1185">Reference proteome</keyword>
<gene>
    <name evidence="1" type="ORF">Amon02_000735100</name>
</gene>